<dbReference type="SUPFAM" id="SSF55486">
    <property type="entry name" value="Metalloproteases ('zincins'), catalytic domain"/>
    <property type="match status" value="1"/>
</dbReference>
<dbReference type="PANTHER" id="PTHR10942:SF0">
    <property type="entry name" value="LEISHMANOLYSIN-LIKE PEPTIDASE"/>
    <property type="match status" value="1"/>
</dbReference>
<comment type="similarity">
    <text evidence="1 10">Belongs to the peptidase M8 family.</text>
</comment>
<dbReference type="AlphaFoldDB" id="A0A9J6H6W9"/>
<feature type="active site" evidence="8">
    <location>
        <position position="91"/>
    </location>
</feature>
<dbReference type="VEuPathDB" id="VectorBase:HLOH_054283"/>
<dbReference type="EMBL" id="JABSTR010000977">
    <property type="protein sequence ID" value="KAH9383116.1"/>
    <property type="molecule type" value="Genomic_DNA"/>
</dbReference>
<keyword evidence="4 10" id="KW-0378">Hydrolase</keyword>
<dbReference type="EC" id="3.4.24.-" evidence="10"/>
<keyword evidence="3 9" id="KW-0479">Metal-binding</keyword>
<dbReference type="Gene3D" id="3.10.170.20">
    <property type="match status" value="1"/>
</dbReference>
<dbReference type="GO" id="GO:0006508">
    <property type="term" value="P:proteolysis"/>
    <property type="evidence" value="ECO:0007669"/>
    <property type="project" value="UniProtKB-KW"/>
</dbReference>
<evidence type="ECO:0000256" key="4">
    <source>
        <dbReference type="ARBA" id="ARBA00022801"/>
    </source>
</evidence>
<evidence type="ECO:0000313" key="11">
    <source>
        <dbReference type="EMBL" id="KAH9383116.1"/>
    </source>
</evidence>
<evidence type="ECO:0000256" key="5">
    <source>
        <dbReference type="ARBA" id="ARBA00022833"/>
    </source>
</evidence>
<dbReference type="InterPro" id="IPR001577">
    <property type="entry name" value="Peptidase_M8"/>
</dbReference>
<evidence type="ECO:0000256" key="1">
    <source>
        <dbReference type="ARBA" id="ARBA00005860"/>
    </source>
</evidence>
<keyword evidence="6 9" id="KW-0482">Metalloprotease</keyword>
<dbReference type="Proteomes" id="UP000821853">
    <property type="component" value="Unassembled WGS sequence"/>
</dbReference>
<keyword evidence="2 10" id="KW-0645">Protease</keyword>
<dbReference type="GO" id="GO:0046872">
    <property type="term" value="F:metal ion binding"/>
    <property type="evidence" value="ECO:0007669"/>
    <property type="project" value="UniProtKB-KW"/>
</dbReference>
<proteinExistence type="inferred from homology"/>
<protein>
    <recommendedName>
        <fullName evidence="7 10">Leishmanolysin-like peptidase</fullName>
        <ecNumber evidence="10">3.4.24.-</ecNumber>
    </recommendedName>
</protein>
<evidence type="ECO:0000313" key="12">
    <source>
        <dbReference type="Proteomes" id="UP000821853"/>
    </source>
</evidence>
<evidence type="ECO:0000256" key="3">
    <source>
        <dbReference type="ARBA" id="ARBA00022723"/>
    </source>
</evidence>
<evidence type="ECO:0000256" key="2">
    <source>
        <dbReference type="ARBA" id="ARBA00022670"/>
    </source>
</evidence>
<gene>
    <name evidence="11" type="ORF">HPB48_023851</name>
</gene>
<reference evidence="11 12" key="1">
    <citation type="journal article" date="2020" name="Cell">
        <title>Large-Scale Comparative Analyses of Tick Genomes Elucidate Their Genetic Diversity and Vector Capacities.</title>
        <authorList>
            <consortium name="Tick Genome and Microbiome Consortium (TIGMIC)"/>
            <person name="Jia N."/>
            <person name="Wang J."/>
            <person name="Shi W."/>
            <person name="Du L."/>
            <person name="Sun Y."/>
            <person name="Zhan W."/>
            <person name="Jiang J.F."/>
            <person name="Wang Q."/>
            <person name="Zhang B."/>
            <person name="Ji P."/>
            <person name="Bell-Sakyi L."/>
            <person name="Cui X.M."/>
            <person name="Yuan T.T."/>
            <person name="Jiang B.G."/>
            <person name="Yang W.F."/>
            <person name="Lam T.T."/>
            <person name="Chang Q.C."/>
            <person name="Ding S.J."/>
            <person name="Wang X.J."/>
            <person name="Zhu J.G."/>
            <person name="Ruan X.D."/>
            <person name="Zhao L."/>
            <person name="Wei J.T."/>
            <person name="Ye R.Z."/>
            <person name="Que T.C."/>
            <person name="Du C.H."/>
            <person name="Zhou Y.H."/>
            <person name="Cheng J.X."/>
            <person name="Dai P.F."/>
            <person name="Guo W.B."/>
            <person name="Han X.H."/>
            <person name="Huang E.J."/>
            <person name="Li L.F."/>
            <person name="Wei W."/>
            <person name="Gao Y.C."/>
            <person name="Liu J.Z."/>
            <person name="Shao H.Z."/>
            <person name="Wang X."/>
            <person name="Wang C.C."/>
            <person name="Yang T.C."/>
            <person name="Huo Q.B."/>
            <person name="Li W."/>
            <person name="Chen H.Y."/>
            <person name="Chen S.E."/>
            <person name="Zhou L.G."/>
            <person name="Ni X.B."/>
            <person name="Tian J.H."/>
            <person name="Sheng Y."/>
            <person name="Liu T."/>
            <person name="Pan Y.S."/>
            <person name="Xia L.Y."/>
            <person name="Li J."/>
            <person name="Zhao F."/>
            <person name="Cao W.C."/>
        </authorList>
    </citation>
    <scope>NUCLEOTIDE SEQUENCE [LARGE SCALE GENOMIC DNA]</scope>
    <source>
        <strain evidence="11">HaeL-2018</strain>
    </source>
</reference>
<dbReference type="GO" id="GO:0004222">
    <property type="term" value="F:metalloendopeptidase activity"/>
    <property type="evidence" value="ECO:0007669"/>
    <property type="project" value="UniProtKB-UniRule"/>
</dbReference>
<feature type="binding site" evidence="9">
    <location>
        <position position="94"/>
    </location>
    <ligand>
        <name>Zn(2+)</name>
        <dbReference type="ChEBI" id="CHEBI:29105"/>
        <note>catalytic</note>
    </ligand>
</feature>
<name>A0A9J6H6W9_HAELO</name>
<feature type="binding site" evidence="9">
    <location>
        <position position="90"/>
    </location>
    <ligand>
        <name>Zn(2+)</name>
        <dbReference type="ChEBI" id="CHEBI:29105"/>
        <note>catalytic</note>
    </ligand>
</feature>
<evidence type="ECO:0000256" key="7">
    <source>
        <dbReference type="ARBA" id="ARBA00039717"/>
    </source>
</evidence>
<dbReference type="Pfam" id="PF01457">
    <property type="entry name" value="Peptidase_M8"/>
    <property type="match status" value="1"/>
</dbReference>
<dbReference type="GO" id="GO:0016020">
    <property type="term" value="C:membrane"/>
    <property type="evidence" value="ECO:0007669"/>
    <property type="project" value="InterPro"/>
</dbReference>
<evidence type="ECO:0000256" key="6">
    <source>
        <dbReference type="ARBA" id="ARBA00023049"/>
    </source>
</evidence>
<accession>A0A9J6H6W9</accession>
<keyword evidence="12" id="KW-1185">Reference proteome</keyword>
<evidence type="ECO:0000256" key="8">
    <source>
        <dbReference type="PIRSR" id="PIRSR601577-1"/>
    </source>
</evidence>
<dbReference type="GO" id="GO:0005737">
    <property type="term" value="C:cytoplasm"/>
    <property type="evidence" value="ECO:0007669"/>
    <property type="project" value="TreeGrafter"/>
</dbReference>
<sequence>MQPCRVCDSTGRYCQTLGRAGRGIPDADFVFYVSAMQTDRCYKGQTVAYAAHCQQEASTDRPIAGHANLCPDSISTKPQDTDTLLSTVKHEILHALGFSVSLYAYFRDKNGDPLTPREKNGKPAVNKE</sequence>
<comment type="cofactor">
    <cofactor evidence="9 10">
        <name>Zn(2+)</name>
        <dbReference type="ChEBI" id="CHEBI:29105"/>
    </cofactor>
    <text evidence="9 10">Binds 1 zinc ion per subunit.</text>
</comment>
<evidence type="ECO:0000256" key="9">
    <source>
        <dbReference type="PIRSR" id="PIRSR601577-2"/>
    </source>
</evidence>
<dbReference type="GO" id="GO:0007155">
    <property type="term" value="P:cell adhesion"/>
    <property type="evidence" value="ECO:0007669"/>
    <property type="project" value="InterPro"/>
</dbReference>
<dbReference type="OMA" id="VIMHEVI"/>
<keyword evidence="5 9" id="KW-0862">Zinc</keyword>
<dbReference type="OrthoDB" id="6688515at2759"/>
<evidence type="ECO:0000256" key="10">
    <source>
        <dbReference type="RuleBase" id="RU366077"/>
    </source>
</evidence>
<dbReference type="PANTHER" id="PTHR10942">
    <property type="entry name" value="LEISHMANOLYSIN-LIKE PEPTIDASE"/>
    <property type="match status" value="1"/>
</dbReference>
<comment type="caution">
    <text evidence="11">The sequence shown here is derived from an EMBL/GenBank/DDBJ whole genome shotgun (WGS) entry which is preliminary data.</text>
</comment>
<organism evidence="11 12">
    <name type="scientific">Haemaphysalis longicornis</name>
    <name type="common">Bush tick</name>
    <dbReference type="NCBI Taxonomy" id="44386"/>
    <lineage>
        <taxon>Eukaryota</taxon>
        <taxon>Metazoa</taxon>
        <taxon>Ecdysozoa</taxon>
        <taxon>Arthropoda</taxon>
        <taxon>Chelicerata</taxon>
        <taxon>Arachnida</taxon>
        <taxon>Acari</taxon>
        <taxon>Parasitiformes</taxon>
        <taxon>Ixodida</taxon>
        <taxon>Ixodoidea</taxon>
        <taxon>Ixodidae</taxon>
        <taxon>Haemaphysalinae</taxon>
        <taxon>Haemaphysalis</taxon>
    </lineage>
</organism>